<keyword evidence="2" id="KW-1185">Reference proteome</keyword>
<dbReference type="EMBL" id="JARK01001433">
    <property type="protein sequence ID" value="EYC02940.1"/>
    <property type="molecule type" value="Genomic_DNA"/>
</dbReference>
<reference evidence="2" key="1">
    <citation type="journal article" date="2015" name="Nat. Genet.">
        <title>The genome and transcriptome of the zoonotic hookworm Ancylostoma ceylanicum identify infection-specific gene families.</title>
        <authorList>
            <person name="Schwarz E.M."/>
            <person name="Hu Y."/>
            <person name="Antoshechkin I."/>
            <person name="Miller M.M."/>
            <person name="Sternberg P.W."/>
            <person name="Aroian R.V."/>
        </authorList>
    </citation>
    <scope>NUCLEOTIDE SEQUENCE</scope>
    <source>
        <strain evidence="2">HY135</strain>
    </source>
</reference>
<comment type="caution">
    <text evidence="1">The sequence shown here is derived from an EMBL/GenBank/DDBJ whole genome shotgun (WGS) entry which is preliminary data.</text>
</comment>
<name>A0A016TJS3_9BILA</name>
<accession>A0A016TJS3</accession>
<sequence>MKAHSVPPLFQQQRLVFKDPQMRFHLPWAAPNPTQAHLSNHRLPKSIVQFTCMYYIILSMVNGDVPAIFFPKKVLE</sequence>
<evidence type="ECO:0000313" key="1">
    <source>
        <dbReference type="EMBL" id="EYC02940.1"/>
    </source>
</evidence>
<organism evidence="1 2">
    <name type="scientific">Ancylostoma ceylanicum</name>
    <dbReference type="NCBI Taxonomy" id="53326"/>
    <lineage>
        <taxon>Eukaryota</taxon>
        <taxon>Metazoa</taxon>
        <taxon>Ecdysozoa</taxon>
        <taxon>Nematoda</taxon>
        <taxon>Chromadorea</taxon>
        <taxon>Rhabditida</taxon>
        <taxon>Rhabditina</taxon>
        <taxon>Rhabditomorpha</taxon>
        <taxon>Strongyloidea</taxon>
        <taxon>Ancylostomatidae</taxon>
        <taxon>Ancylostomatinae</taxon>
        <taxon>Ancylostoma</taxon>
    </lineage>
</organism>
<dbReference type="Proteomes" id="UP000024635">
    <property type="component" value="Unassembled WGS sequence"/>
</dbReference>
<proteinExistence type="predicted"/>
<dbReference type="AlphaFoldDB" id="A0A016TJS3"/>
<protein>
    <submittedName>
        <fullName evidence="1">Uncharacterized protein</fullName>
    </submittedName>
</protein>
<gene>
    <name evidence="1" type="primary">Acey_s0097.g3030</name>
    <name evidence="1" type="ORF">Y032_0097g3030</name>
</gene>
<evidence type="ECO:0000313" key="2">
    <source>
        <dbReference type="Proteomes" id="UP000024635"/>
    </source>
</evidence>